<comment type="caution">
    <text evidence="1">The sequence shown here is derived from an EMBL/GenBank/DDBJ whole genome shotgun (WGS) entry which is preliminary data.</text>
</comment>
<dbReference type="AlphaFoldDB" id="A0A832WEP4"/>
<gene>
    <name evidence="1" type="ORF">HA333_04930</name>
</gene>
<dbReference type="EMBL" id="DUJP01000022">
    <property type="protein sequence ID" value="HII46796.1"/>
    <property type="molecule type" value="Genomic_DNA"/>
</dbReference>
<dbReference type="RefSeq" id="WP_011007058.1">
    <property type="nucleotide sequence ID" value="NZ_DUJP01000022.1"/>
</dbReference>
<proteinExistence type="predicted"/>
<sequence>METLWRPEISRRAEPLFQAVRDTPAVIAVRNRLLESVEDLGLPKREQGRDLLWVDKALGKISTTKPVTEIAALLLAAVTVAVIITATSSPKPPNVEQLANAYRTWVKRTINLQ</sequence>
<name>A0A832WEP4_9CREN</name>
<protein>
    <submittedName>
        <fullName evidence="1">Uncharacterized protein</fullName>
    </submittedName>
</protein>
<dbReference type="GeneID" id="1464802"/>
<dbReference type="Proteomes" id="UP000651120">
    <property type="component" value="Unassembled WGS sequence"/>
</dbReference>
<evidence type="ECO:0000313" key="1">
    <source>
        <dbReference type="EMBL" id="HII46796.1"/>
    </source>
</evidence>
<organism evidence="1 2">
    <name type="scientific">Pyrobaculum aerophilum</name>
    <dbReference type="NCBI Taxonomy" id="13773"/>
    <lineage>
        <taxon>Archaea</taxon>
        <taxon>Thermoproteota</taxon>
        <taxon>Thermoprotei</taxon>
        <taxon>Thermoproteales</taxon>
        <taxon>Thermoproteaceae</taxon>
        <taxon>Pyrobaculum</taxon>
    </lineage>
</organism>
<reference evidence="1" key="1">
    <citation type="journal article" date="2020" name="bioRxiv">
        <title>A rank-normalized archaeal taxonomy based on genome phylogeny resolves widespread incomplete and uneven classifications.</title>
        <authorList>
            <person name="Rinke C."/>
            <person name="Chuvochina M."/>
            <person name="Mussig A.J."/>
            <person name="Chaumeil P.-A."/>
            <person name="Waite D.W."/>
            <person name="Whitman W.B."/>
            <person name="Parks D.H."/>
            <person name="Hugenholtz P."/>
        </authorList>
    </citation>
    <scope>NUCLEOTIDE SEQUENCE</scope>
    <source>
        <strain evidence="1">UBA8839</strain>
    </source>
</reference>
<accession>A0A832WEP4</accession>
<evidence type="ECO:0000313" key="2">
    <source>
        <dbReference type="Proteomes" id="UP000651120"/>
    </source>
</evidence>